<gene>
    <name evidence="1" type="ORF">OTU49_014946</name>
</gene>
<comment type="caution">
    <text evidence="1">The sequence shown here is derived from an EMBL/GenBank/DDBJ whole genome shotgun (WGS) entry which is preliminary data.</text>
</comment>
<keyword evidence="2" id="KW-1185">Reference proteome</keyword>
<evidence type="ECO:0000313" key="1">
    <source>
        <dbReference type="EMBL" id="KAK8750682.1"/>
    </source>
</evidence>
<dbReference type="AlphaFoldDB" id="A0AAW0Y3R6"/>
<evidence type="ECO:0000313" key="2">
    <source>
        <dbReference type="Proteomes" id="UP001445076"/>
    </source>
</evidence>
<organism evidence="1 2">
    <name type="scientific">Cherax quadricarinatus</name>
    <name type="common">Australian red claw crayfish</name>
    <dbReference type="NCBI Taxonomy" id="27406"/>
    <lineage>
        <taxon>Eukaryota</taxon>
        <taxon>Metazoa</taxon>
        <taxon>Ecdysozoa</taxon>
        <taxon>Arthropoda</taxon>
        <taxon>Crustacea</taxon>
        <taxon>Multicrustacea</taxon>
        <taxon>Malacostraca</taxon>
        <taxon>Eumalacostraca</taxon>
        <taxon>Eucarida</taxon>
        <taxon>Decapoda</taxon>
        <taxon>Pleocyemata</taxon>
        <taxon>Astacidea</taxon>
        <taxon>Parastacoidea</taxon>
        <taxon>Parastacidae</taxon>
        <taxon>Cherax</taxon>
    </lineage>
</organism>
<sequence>ARPSIGQPVVQTTTTTTELPVEIPQTEQVVVRETVEPMEQPIEQDPVFVEIEPTSEVMTPIVAEIDVAADDVVPSAIAEETIPTFAEQDTATVLEITPKVAPEPAVVIPSVEPMIEPFVEGTVVEPFAEVPVTAAVGEQVMEPTEEIAVEPIVEPFVEHAVDEPIVEIQPEIEPQPFVEPFVNEPAAELHQPTAEPELATLAFSTSRSFSSAASRNSVRAIHQVPAITHKEFPGASFHPSVLKPSQQESRLPAHIADAVNTEGLAYTLQFFPTRGQSHYFVSTAIGGNGRV</sequence>
<reference evidence="1 2" key="1">
    <citation type="journal article" date="2024" name="BMC Genomics">
        <title>Genome assembly of redclaw crayfish (Cherax quadricarinatus) provides insights into its immune adaptation and hypoxia tolerance.</title>
        <authorList>
            <person name="Liu Z."/>
            <person name="Zheng J."/>
            <person name="Li H."/>
            <person name="Fang K."/>
            <person name="Wang S."/>
            <person name="He J."/>
            <person name="Zhou D."/>
            <person name="Weng S."/>
            <person name="Chi M."/>
            <person name="Gu Z."/>
            <person name="He J."/>
            <person name="Li F."/>
            <person name="Wang M."/>
        </authorList>
    </citation>
    <scope>NUCLEOTIDE SEQUENCE [LARGE SCALE GENOMIC DNA]</scope>
    <source>
        <strain evidence="1">ZL_2023a</strain>
    </source>
</reference>
<dbReference type="Proteomes" id="UP001445076">
    <property type="component" value="Unassembled WGS sequence"/>
</dbReference>
<accession>A0AAW0Y3R6</accession>
<evidence type="ECO:0008006" key="3">
    <source>
        <dbReference type="Google" id="ProtNLM"/>
    </source>
</evidence>
<protein>
    <recommendedName>
        <fullName evidence="3">Zonadhesin</fullName>
    </recommendedName>
</protein>
<feature type="non-terminal residue" evidence="1">
    <location>
        <position position="1"/>
    </location>
</feature>
<proteinExistence type="predicted"/>
<dbReference type="EMBL" id="JARKIK010000007">
    <property type="protein sequence ID" value="KAK8750682.1"/>
    <property type="molecule type" value="Genomic_DNA"/>
</dbReference>
<name>A0AAW0Y3R6_CHEQU</name>